<comment type="caution">
    <text evidence="3">The sequence shown here is derived from an EMBL/GenBank/DDBJ whole genome shotgun (WGS) entry which is preliminary data.</text>
</comment>
<gene>
    <name evidence="3" type="ORF">GBZ48_33895</name>
</gene>
<dbReference type="Pfam" id="PF09994">
    <property type="entry name" value="T6SS_Tle1-like_cat"/>
    <property type="match status" value="1"/>
</dbReference>
<dbReference type="EMBL" id="WHOS01000093">
    <property type="protein sequence ID" value="NUB04205.1"/>
    <property type="molecule type" value="Genomic_DNA"/>
</dbReference>
<keyword evidence="4" id="KW-1185">Reference proteome</keyword>
<evidence type="ECO:0000313" key="4">
    <source>
        <dbReference type="Proteomes" id="UP000605086"/>
    </source>
</evidence>
<evidence type="ECO:0000313" key="3">
    <source>
        <dbReference type="EMBL" id="NUB04205.1"/>
    </source>
</evidence>
<dbReference type="Gene3D" id="3.40.50.1820">
    <property type="entry name" value="alpha/beta hydrolase"/>
    <property type="match status" value="1"/>
</dbReference>
<dbReference type="PANTHER" id="PTHR33840:SF1">
    <property type="entry name" value="TLE1 PHOSPHOLIPASE DOMAIN-CONTAINING PROTEIN"/>
    <property type="match status" value="1"/>
</dbReference>
<dbReference type="SUPFAM" id="SSF53474">
    <property type="entry name" value="alpha/beta-Hydrolases"/>
    <property type="match status" value="1"/>
</dbReference>
<reference evidence="3 4" key="1">
    <citation type="submission" date="2019-10" db="EMBL/GenBank/DDBJ databases">
        <title>Genome sequence of Azospirillum melinis.</title>
        <authorList>
            <person name="Ambrosini A."/>
            <person name="Sant'Anna F.H."/>
            <person name="Cassan F.D."/>
            <person name="Souza E.M."/>
            <person name="Passaglia L.M.P."/>
        </authorList>
    </citation>
    <scope>NUCLEOTIDE SEQUENCE [LARGE SCALE GENOMIC DNA]</scope>
    <source>
        <strain evidence="3 4">TMCY0552</strain>
    </source>
</reference>
<dbReference type="InterPro" id="IPR029058">
    <property type="entry name" value="AB_hydrolase_fold"/>
</dbReference>
<protein>
    <submittedName>
        <fullName evidence="3">DUF2235 domain-containing protein</fullName>
    </submittedName>
</protein>
<dbReference type="InterPro" id="IPR018712">
    <property type="entry name" value="Tle1-like_cat"/>
</dbReference>
<proteinExistence type="predicted"/>
<sequence length="417" mass="47783">MKPGRNIVICCDGTGNEIGTTISNVLKLYRILEKSDRQRVYYNPGVGTIGQKNAWQRFRQRVRGVFGLATGYGLDDDVLGAYRFLCEAYRDGDRIWLFGFSRGAYTVRVLAAFLHVIGLLRPDQLNLSGYALTAYMETNRDRRPLEPGDGEPGEGVDRSAGRGGNEALHAAWDFSRVVGAKPVQIEFVGVWDTVASVIVPRRGRLLPELQMLRFTRTNPSVKRFRQAIAIDERRRMFRLNRWTGRQEHRPDPFRPDAAVPQDIREVWFAGVHADIGGGYPESESGLSKFPLAWMIEEAHRHGLHVNDAMVDHLVHGRPRPGSRHSYVAPDATADMHQSMTAGWRLLEWLPKRARWREWTDREVRFGWYLPRSEPRLLPLGALVHRSVRERMKRIPDYRPINLQEPWIWDDELDGSGA</sequence>
<feature type="region of interest" description="Disordered" evidence="1">
    <location>
        <begin position="141"/>
        <end position="162"/>
    </location>
</feature>
<evidence type="ECO:0000256" key="1">
    <source>
        <dbReference type="SAM" id="MobiDB-lite"/>
    </source>
</evidence>
<dbReference type="Proteomes" id="UP000605086">
    <property type="component" value="Unassembled WGS sequence"/>
</dbReference>
<name>A0ABX2KKS7_9PROT</name>
<organism evidence="3 4">
    <name type="scientific">Azospirillum melinis</name>
    <dbReference type="NCBI Taxonomy" id="328839"/>
    <lineage>
        <taxon>Bacteria</taxon>
        <taxon>Pseudomonadati</taxon>
        <taxon>Pseudomonadota</taxon>
        <taxon>Alphaproteobacteria</taxon>
        <taxon>Rhodospirillales</taxon>
        <taxon>Azospirillaceae</taxon>
        <taxon>Azospirillum</taxon>
    </lineage>
</organism>
<accession>A0ABX2KKS7</accession>
<dbReference type="PANTHER" id="PTHR33840">
    <property type="match status" value="1"/>
</dbReference>
<evidence type="ECO:0000259" key="2">
    <source>
        <dbReference type="Pfam" id="PF09994"/>
    </source>
</evidence>
<feature type="domain" description="T6SS Phospholipase effector Tle1-like catalytic" evidence="2">
    <location>
        <begin position="5"/>
        <end position="297"/>
    </location>
</feature>